<protein>
    <submittedName>
        <fullName evidence="2">Uncharacterized protein</fullName>
    </submittedName>
</protein>
<gene>
    <name evidence="2" type="ORF">CCACVL1_26757</name>
</gene>
<feature type="signal peptide" evidence="1">
    <location>
        <begin position="1"/>
        <end position="41"/>
    </location>
</feature>
<accession>A0A1R3GDJ2</accession>
<keyword evidence="3" id="KW-1185">Reference proteome</keyword>
<dbReference type="AlphaFoldDB" id="A0A1R3GDJ2"/>
<proteinExistence type="predicted"/>
<dbReference type="Gramene" id="OMO56131">
    <property type="protein sequence ID" value="OMO56131"/>
    <property type="gene ID" value="CCACVL1_26757"/>
</dbReference>
<evidence type="ECO:0000313" key="2">
    <source>
        <dbReference type="EMBL" id="OMO56131.1"/>
    </source>
</evidence>
<organism evidence="2 3">
    <name type="scientific">Corchorus capsularis</name>
    <name type="common">Jute</name>
    <dbReference type="NCBI Taxonomy" id="210143"/>
    <lineage>
        <taxon>Eukaryota</taxon>
        <taxon>Viridiplantae</taxon>
        <taxon>Streptophyta</taxon>
        <taxon>Embryophyta</taxon>
        <taxon>Tracheophyta</taxon>
        <taxon>Spermatophyta</taxon>
        <taxon>Magnoliopsida</taxon>
        <taxon>eudicotyledons</taxon>
        <taxon>Gunneridae</taxon>
        <taxon>Pentapetalae</taxon>
        <taxon>rosids</taxon>
        <taxon>malvids</taxon>
        <taxon>Malvales</taxon>
        <taxon>Malvaceae</taxon>
        <taxon>Grewioideae</taxon>
        <taxon>Apeibeae</taxon>
        <taxon>Corchorus</taxon>
    </lineage>
</organism>
<reference evidence="2 3" key="1">
    <citation type="submission" date="2013-09" db="EMBL/GenBank/DDBJ databases">
        <title>Corchorus capsularis genome sequencing.</title>
        <authorList>
            <person name="Alam M."/>
            <person name="Haque M.S."/>
            <person name="Islam M.S."/>
            <person name="Emdad E.M."/>
            <person name="Islam M.M."/>
            <person name="Ahmed B."/>
            <person name="Halim A."/>
            <person name="Hossen Q.M.M."/>
            <person name="Hossain M.Z."/>
            <person name="Ahmed R."/>
            <person name="Khan M.M."/>
            <person name="Islam R."/>
            <person name="Rashid M.M."/>
            <person name="Khan S.A."/>
            <person name="Rahman M.S."/>
            <person name="Alam M."/>
        </authorList>
    </citation>
    <scope>NUCLEOTIDE SEQUENCE [LARGE SCALE GENOMIC DNA]</scope>
    <source>
        <strain evidence="3">cv. CVL-1</strain>
        <tissue evidence="2">Whole seedling</tissue>
    </source>
</reference>
<dbReference type="Proteomes" id="UP000188268">
    <property type="component" value="Unassembled WGS sequence"/>
</dbReference>
<sequence>MAITPHTIGVTRRNPAFGTRRHLTGVLGLLLITLKVPSAIGHGAAVCRGGLLCSTTTSATSMLGGSISWRPSKEIAKGGATTKQSGGSSCSAATTATAVGGGGYKGNNHDRDLCAIQKRSNCGVCKR</sequence>
<dbReference type="EMBL" id="AWWV01014532">
    <property type="protein sequence ID" value="OMO56131.1"/>
    <property type="molecule type" value="Genomic_DNA"/>
</dbReference>
<name>A0A1R3GDJ2_COCAP</name>
<keyword evidence="1" id="KW-0732">Signal</keyword>
<comment type="caution">
    <text evidence="2">The sequence shown here is derived from an EMBL/GenBank/DDBJ whole genome shotgun (WGS) entry which is preliminary data.</text>
</comment>
<feature type="chain" id="PRO_5012616299" evidence="1">
    <location>
        <begin position="42"/>
        <end position="127"/>
    </location>
</feature>
<evidence type="ECO:0000313" key="3">
    <source>
        <dbReference type="Proteomes" id="UP000188268"/>
    </source>
</evidence>
<evidence type="ECO:0000256" key="1">
    <source>
        <dbReference type="SAM" id="SignalP"/>
    </source>
</evidence>